<accession>A0A6J5STK6</accession>
<protein>
    <recommendedName>
        <fullName evidence="3">Helix-turn-helix domain containing protein</fullName>
    </recommendedName>
</protein>
<proteinExistence type="predicted"/>
<evidence type="ECO:0000313" key="2">
    <source>
        <dbReference type="EMBL" id="CAB4218600.1"/>
    </source>
</evidence>
<gene>
    <name evidence="2" type="ORF">UFOVP1597_28</name>
</gene>
<organism evidence="2">
    <name type="scientific">uncultured Caudovirales phage</name>
    <dbReference type="NCBI Taxonomy" id="2100421"/>
    <lineage>
        <taxon>Viruses</taxon>
        <taxon>Duplodnaviria</taxon>
        <taxon>Heunggongvirae</taxon>
        <taxon>Uroviricota</taxon>
        <taxon>Caudoviricetes</taxon>
        <taxon>Peduoviridae</taxon>
        <taxon>Maltschvirus</taxon>
        <taxon>Maltschvirus maltsch</taxon>
    </lineage>
</organism>
<name>A0A6J5STK6_9CAUD</name>
<reference evidence="2" key="1">
    <citation type="submission" date="2020-05" db="EMBL/GenBank/DDBJ databases">
        <authorList>
            <person name="Chiriac C."/>
            <person name="Salcher M."/>
            <person name="Ghai R."/>
            <person name="Kavagutti S V."/>
        </authorList>
    </citation>
    <scope>NUCLEOTIDE SEQUENCE</scope>
</reference>
<evidence type="ECO:0008006" key="3">
    <source>
        <dbReference type="Google" id="ProtNLM"/>
    </source>
</evidence>
<dbReference type="Gene3D" id="1.10.10.10">
    <property type="entry name" value="Winged helix-like DNA-binding domain superfamily/Winged helix DNA-binding domain"/>
    <property type="match status" value="1"/>
</dbReference>
<sequence>MSIQLMKAVWGSKSCFFTSTETSILVKLADFAADDGSSIYPSVKRISAETRFSDRCIKNTIFSLIQKGVLELVKSFKERKPNVYQINVSFLNKLNEENDFIDEPGSSYVEPDSNYIDPSEEPNSGYLEPRSNYVECRSSYLVPRSSHPSITIIEPSLSCENGGNFDAPEVQGVGSSKIDLESETQNDRSPDYSHPISVAIAPSVCLEEINFEEGIQNTPPGGVDPVIGQKSLEGLLKEDFEESCGNELSNGLEADRIRASRVDYIQAQAPLEDPSETDTPKTCHFSASEALPLQDIEIDNKTSVVCLKTPAIDTSSSNIILRVSENDTYSKAPPKPSVKILEDNFAQWYAAYPKKVDRKKAFSAFTKAMKAITYEKLMRLTNSYAHSVQGKDPQYLPHPTTWLNGERWNDVSSESCGESSSAGLAPLTNSPAVDPRLQDFVKKHPNIHQAFGFSVCKVIDQGDTILITAPNAFTLDSITVGGNRGYLEAYFGKRVDFDLDTPPRSQSPQNNERKYVAADYAVQERPAQEAAPNTLCQNIEVPSQAANFPYKSIGVVLQGAMQGGMQ</sequence>
<feature type="region of interest" description="Disordered" evidence="1">
    <location>
        <begin position="104"/>
        <end position="127"/>
    </location>
</feature>
<dbReference type="InterPro" id="IPR036388">
    <property type="entry name" value="WH-like_DNA-bd_sf"/>
</dbReference>
<evidence type="ECO:0000256" key="1">
    <source>
        <dbReference type="SAM" id="MobiDB-lite"/>
    </source>
</evidence>
<dbReference type="EMBL" id="LR797461">
    <property type="protein sequence ID" value="CAB4218600.1"/>
    <property type="molecule type" value="Genomic_DNA"/>
</dbReference>